<dbReference type="InterPro" id="IPR011051">
    <property type="entry name" value="RmlC_Cupin_sf"/>
</dbReference>
<dbReference type="KEGG" id="pdl:Pyrde_0622"/>
<dbReference type="Gene3D" id="2.60.120.10">
    <property type="entry name" value="Jelly Rolls"/>
    <property type="match status" value="1"/>
</dbReference>
<accession>A0A0P0N3C8</accession>
<dbReference type="Pfam" id="PF07883">
    <property type="entry name" value="Cupin_2"/>
    <property type="match status" value="1"/>
</dbReference>
<dbReference type="STRING" id="1273541.Pyrde_0622"/>
<dbReference type="Proteomes" id="UP000196694">
    <property type="component" value="Unassembled WGS sequence"/>
</dbReference>
<dbReference type="CDD" id="cd02222">
    <property type="entry name" value="cupin_TM1459-like"/>
    <property type="match status" value="1"/>
</dbReference>
<organism evidence="2 4">
    <name type="scientific">Pyrodictium delaneyi</name>
    <dbReference type="NCBI Taxonomy" id="1273541"/>
    <lineage>
        <taxon>Archaea</taxon>
        <taxon>Thermoproteota</taxon>
        <taxon>Thermoprotei</taxon>
        <taxon>Desulfurococcales</taxon>
        <taxon>Pyrodictiaceae</taxon>
        <taxon>Pyrodictium</taxon>
    </lineage>
</organism>
<dbReference type="AlphaFoldDB" id="A0A0P0N3C8"/>
<dbReference type="GeneID" id="26098958"/>
<protein>
    <submittedName>
        <fullName evidence="3">Cupin</fullName>
    </submittedName>
</protein>
<gene>
    <name evidence="3" type="ORF">Pdsh_09715</name>
    <name evidence="2" type="ORF">Pyrde_0622</name>
</gene>
<evidence type="ECO:0000313" key="5">
    <source>
        <dbReference type="Proteomes" id="UP000196694"/>
    </source>
</evidence>
<name>A0A0P0N3C8_9CREN</name>
<evidence type="ECO:0000313" key="4">
    <source>
        <dbReference type="Proteomes" id="UP000058613"/>
    </source>
</evidence>
<feature type="domain" description="Cupin type-2" evidence="1">
    <location>
        <begin position="53"/>
        <end position="119"/>
    </location>
</feature>
<evidence type="ECO:0000313" key="3">
    <source>
        <dbReference type="EMBL" id="OWJ54211.1"/>
    </source>
</evidence>
<dbReference type="Proteomes" id="UP000058613">
    <property type="component" value="Chromosome"/>
</dbReference>
<dbReference type="EMBL" id="CP013011">
    <property type="protein sequence ID" value="ALL00672.1"/>
    <property type="molecule type" value="Genomic_DNA"/>
</dbReference>
<dbReference type="PANTHER" id="PTHR37694">
    <property type="entry name" value="SLR8022 PROTEIN"/>
    <property type="match status" value="1"/>
</dbReference>
<sequence>MPVERGPCGEKVGKALDVEPQEAMLKSGKKVEGVYIRWLISGKDGAPTFAMRLFTAEPDAHIPSHRHPWEHEIYVLRGSMRVKIGGKDYEVSAGSFIYIPPNIDHEYFIGKDGVEFLCIIPLKPSVDESYDPCGRNAE</sequence>
<proteinExistence type="predicted"/>
<dbReference type="SUPFAM" id="SSF51182">
    <property type="entry name" value="RmlC-like cupins"/>
    <property type="match status" value="1"/>
</dbReference>
<dbReference type="PANTHER" id="PTHR37694:SF1">
    <property type="entry name" value="SLR8022 PROTEIN"/>
    <property type="match status" value="1"/>
</dbReference>
<reference evidence="2 4" key="1">
    <citation type="submission" date="2015-10" db="EMBL/GenBank/DDBJ databases">
        <title>Complete genome sequence of hyperthermophilic archaeon Pyrodictium delaneyi Su06.</title>
        <authorList>
            <person name="Jung J.-H."/>
            <person name="Lin J."/>
            <person name="Holden J.F."/>
            <person name="Park C.-S."/>
        </authorList>
    </citation>
    <scope>NUCLEOTIDE SEQUENCE [LARGE SCALE GENOMIC DNA]</scope>
    <source>
        <strain evidence="2 4">Su06</strain>
    </source>
</reference>
<dbReference type="InterPro" id="IPR014710">
    <property type="entry name" value="RmlC-like_jellyroll"/>
</dbReference>
<dbReference type="EMBL" id="NCQP01000007">
    <property type="protein sequence ID" value="OWJ54211.1"/>
    <property type="molecule type" value="Genomic_DNA"/>
</dbReference>
<evidence type="ECO:0000259" key="1">
    <source>
        <dbReference type="Pfam" id="PF07883"/>
    </source>
</evidence>
<dbReference type="RefSeq" id="WP_055410684.1">
    <property type="nucleotide sequence ID" value="NZ_CP013011.1"/>
</dbReference>
<dbReference type="InterPro" id="IPR013096">
    <property type="entry name" value="Cupin_2"/>
</dbReference>
<dbReference type="OrthoDB" id="23670at2157"/>
<evidence type="ECO:0000313" key="2">
    <source>
        <dbReference type="EMBL" id="ALL00672.1"/>
    </source>
</evidence>
<reference evidence="3 5" key="2">
    <citation type="submission" date="2017-05" db="EMBL/GenBank/DDBJ databases">
        <title>The draft genome of the hyperthermophilic archaeon 'Pyrodictium delaneyi strain Hulk', an iron and nitrate reducer, reveals the capacity for sulfate reduction.</title>
        <authorList>
            <person name="Demey L.M."/>
            <person name="Miller C."/>
            <person name="Manzella M."/>
            <person name="Reguera G."/>
            <person name="Kashefi K."/>
        </authorList>
    </citation>
    <scope>NUCLEOTIDE SEQUENCE [LARGE SCALE GENOMIC DNA]</scope>
    <source>
        <strain evidence="3 5">Hulk</strain>
    </source>
</reference>
<keyword evidence="5" id="KW-1185">Reference proteome</keyword>